<dbReference type="PROSITE" id="PS50048">
    <property type="entry name" value="ZN2_CY6_FUNGAL_2"/>
    <property type="match status" value="1"/>
</dbReference>
<comment type="caution">
    <text evidence="3">The sequence shown here is derived from an EMBL/GenBank/DDBJ whole genome shotgun (WGS) entry which is preliminary data.</text>
</comment>
<dbReference type="EMBL" id="JBBWUH010000009">
    <property type="protein sequence ID" value="KAK8157355.1"/>
    <property type="molecule type" value="Genomic_DNA"/>
</dbReference>
<dbReference type="InterPro" id="IPR001138">
    <property type="entry name" value="Zn2Cys6_DnaBD"/>
</dbReference>
<dbReference type="PANTHER" id="PTHR37534">
    <property type="entry name" value="TRANSCRIPTIONAL ACTIVATOR PROTEIN UGA3"/>
    <property type="match status" value="1"/>
</dbReference>
<dbReference type="InterPro" id="IPR036864">
    <property type="entry name" value="Zn2-C6_fun-type_DNA-bd_sf"/>
</dbReference>
<dbReference type="CDD" id="cd00067">
    <property type="entry name" value="GAL4"/>
    <property type="match status" value="1"/>
</dbReference>
<dbReference type="SMART" id="SM00066">
    <property type="entry name" value="GAL4"/>
    <property type="match status" value="1"/>
</dbReference>
<dbReference type="PANTHER" id="PTHR37534:SF2">
    <property type="entry name" value="N-ACETYLTRANSFERASE DOMAIN-CONTAINING PROTEIN"/>
    <property type="match status" value="1"/>
</dbReference>
<keyword evidence="1" id="KW-0539">Nucleus</keyword>
<evidence type="ECO:0000313" key="3">
    <source>
        <dbReference type="EMBL" id="KAK8157355.1"/>
    </source>
</evidence>
<dbReference type="Proteomes" id="UP001456524">
    <property type="component" value="Unassembled WGS sequence"/>
</dbReference>
<sequence length="527" mass="58819">MPCGSRDGRRSGHRCLRCHKDHVKCDGQRPCASCKTRGVECVSRPSAQNAITIIECGPRRSTSTAIQTVQEKQAIQKPLVQASWRYNTVFFQAIGLAPSPMISIFSFGSIGCLSQQNELVSKTISVVGGVYASRTGKLFLSLDELRQLRKSWEEMRQLIATEMRGARPANYNTVLLCALLLEFAEASDLETLFVDKSGDSWMRMFQNISEYIRLSGRSPHGQSAFESSLYKYYRSSDTIGAIVSCKDVVLPTRSDCSFLRPEPPTGIELEPGDLDFASDKDLDRLLDILEQWARFQYRALGWTWKSDRINFEDAVSKNSPIPDHQVLDGADLPSHVAAGIEIICTACRLQREIISIILSATSSTQLESAITMMLPYYHWALMGICRLFIHPAWSHLQCELPVLRDDMIQGQALAALSHAEGIISRIDLGSVLYMPLAYLIGLEMTDEVERQRVITFLETIKAKGFDVASGFITELRESWVEMSKTDNRQTGLTALLRSQSQLVIGSQVDGFDIPLRLGDRGSGKQTE</sequence>
<dbReference type="Gene3D" id="4.10.240.10">
    <property type="entry name" value="Zn(2)-C6 fungal-type DNA-binding domain"/>
    <property type="match status" value="1"/>
</dbReference>
<feature type="domain" description="Zn(2)-C6 fungal-type" evidence="2">
    <location>
        <begin position="14"/>
        <end position="43"/>
    </location>
</feature>
<evidence type="ECO:0000256" key="1">
    <source>
        <dbReference type="ARBA" id="ARBA00023242"/>
    </source>
</evidence>
<accession>A0ABR1XJN0</accession>
<evidence type="ECO:0000259" key="2">
    <source>
        <dbReference type="PROSITE" id="PS50048"/>
    </source>
</evidence>
<dbReference type="Pfam" id="PF00172">
    <property type="entry name" value="Zn_clus"/>
    <property type="match status" value="1"/>
</dbReference>
<dbReference type="SUPFAM" id="SSF57701">
    <property type="entry name" value="Zn2/Cys6 DNA-binding domain"/>
    <property type="match status" value="1"/>
</dbReference>
<name>A0ABR1XJN0_9PEZI</name>
<organism evidence="3 4">
    <name type="scientific">Phyllosticta citrichinensis</name>
    <dbReference type="NCBI Taxonomy" id="1130410"/>
    <lineage>
        <taxon>Eukaryota</taxon>
        <taxon>Fungi</taxon>
        <taxon>Dikarya</taxon>
        <taxon>Ascomycota</taxon>
        <taxon>Pezizomycotina</taxon>
        <taxon>Dothideomycetes</taxon>
        <taxon>Dothideomycetes incertae sedis</taxon>
        <taxon>Botryosphaeriales</taxon>
        <taxon>Phyllostictaceae</taxon>
        <taxon>Phyllosticta</taxon>
    </lineage>
</organism>
<proteinExistence type="predicted"/>
<evidence type="ECO:0000313" key="4">
    <source>
        <dbReference type="Proteomes" id="UP001456524"/>
    </source>
</evidence>
<gene>
    <name evidence="3" type="ORF">IWX90DRAFT_509315</name>
</gene>
<protein>
    <recommendedName>
        <fullName evidence="2">Zn(2)-C6 fungal-type domain-containing protein</fullName>
    </recommendedName>
</protein>
<keyword evidence="4" id="KW-1185">Reference proteome</keyword>
<reference evidence="3 4" key="1">
    <citation type="journal article" date="2022" name="G3 (Bethesda)">
        <title>Enemy or ally: a genomic approach to elucidate the lifestyle of Phyllosticta citrichinaensis.</title>
        <authorList>
            <person name="Buijs V.A."/>
            <person name="Groenewald J.Z."/>
            <person name="Haridas S."/>
            <person name="LaButti K.M."/>
            <person name="Lipzen A."/>
            <person name="Martin F.M."/>
            <person name="Barry K."/>
            <person name="Grigoriev I.V."/>
            <person name="Crous P.W."/>
            <person name="Seidl M.F."/>
        </authorList>
    </citation>
    <scope>NUCLEOTIDE SEQUENCE [LARGE SCALE GENOMIC DNA]</scope>
    <source>
        <strain evidence="3 4">CBS 129764</strain>
    </source>
</reference>